<evidence type="ECO:0000313" key="7">
    <source>
        <dbReference type="Proteomes" id="UP000321570"/>
    </source>
</evidence>
<protein>
    <recommendedName>
        <fullName evidence="8">Tetraspanin</fullName>
    </recommendedName>
</protein>
<comment type="subcellular location">
    <subcellularLocation>
        <location evidence="1">Membrane</location>
        <topology evidence="1">Multi-pass membrane protein</topology>
    </subcellularLocation>
</comment>
<organism evidence="6 7">
    <name type="scientific">Hymenolepis diminuta</name>
    <name type="common">Rat tapeworm</name>
    <dbReference type="NCBI Taxonomy" id="6216"/>
    <lineage>
        <taxon>Eukaryota</taxon>
        <taxon>Metazoa</taxon>
        <taxon>Spiralia</taxon>
        <taxon>Lophotrochozoa</taxon>
        <taxon>Platyhelminthes</taxon>
        <taxon>Cestoda</taxon>
        <taxon>Eucestoda</taxon>
        <taxon>Cyclophyllidea</taxon>
        <taxon>Hymenolepididae</taxon>
        <taxon>Hymenolepis</taxon>
    </lineage>
</organism>
<gene>
    <name evidence="6" type="ORF">WMSIL1_LOCUS13454</name>
</gene>
<keyword evidence="3 5" id="KW-1133">Transmembrane helix</keyword>
<dbReference type="Proteomes" id="UP000321570">
    <property type="component" value="Unassembled WGS sequence"/>
</dbReference>
<name>A0A564Z8K8_HYMDI</name>
<dbReference type="AlphaFoldDB" id="A0A564Z8K8"/>
<keyword evidence="7" id="KW-1185">Reference proteome</keyword>
<dbReference type="Gene3D" id="1.10.1450.10">
    <property type="entry name" value="Tetraspanin"/>
    <property type="match status" value="1"/>
</dbReference>
<feature type="transmembrane region" description="Helical" evidence="5">
    <location>
        <begin position="122"/>
        <end position="144"/>
    </location>
</feature>
<evidence type="ECO:0000256" key="1">
    <source>
        <dbReference type="ARBA" id="ARBA00004141"/>
    </source>
</evidence>
<keyword evidence="4 5" id="KW-0472">Membrane</keyword>
<dbReference type="Pfam" id="PF00335">
    <property type="entry name" value="Tetraspanin"/>
    <property type="match status" value="1"/>
</dbReference>
<reference evidence="6 7" key="1">
    <citation type="submission" date="2019-07" db="EMBL/GenBank/DDBJ databases">
        <authorList>
            <person name="Jastrzebski P J."/>
            <person name="Paukszto L."/>
            <person name="Jastrzebski P J."/>
        </authorList>
    </citation>
    <scope>NUCLEOTIDE SEQUENCE [LARGE SCALE GENOMIC DNA]</scope>
    <source>
        <strain evidence="6 7">WMS-il1</strain>
    </source>
</reference>
<proteinExistence type="predicted"/>
<evidence type="ECO:0000256" key="2">
    <source>
        <dbReference type="ARBA" id="ARBA00022692"/>
    </source>
</evidence>
<accession>A0A564Z8K8</accession>
<evidence type="ECO:0000256" key="5">
    <source>
        <dbReference type="SAM" id="Phobius"/>
    </source>
</evidence>
<dbReference type="EMBL" id="CABIJS010000697">
    <property type="protein sequence ID" value="VUZ55752.1"/>
    <property type="molecule type" value="Genomic_DNA"/>
</dbReference>
<dbReference type="CDD" id="cd03127">
    <property type="entry name" value="tetraspanin_LEL"/>
    <property type="match status" value="1"/>
</dbReference>
<dbReference type="GO" id="GO:0016020">
    <property type="term" value="C:membrane"/>
    <property type="evidence" value="ECO:0007669"/>
    <property type="project" value="UniProtKB-SubCell"/>
</dbReference>
<dbReference type="InterPro" id="IPR018499">
    <property type="entry name" value="Tetraspanin/Peripherin"/>
</dbReference>
<keyword evidence="2 5" id="KW-0812">Transmembrane</keyword>
<evidence type="ECO:0000313" key="6">
    <source>
        <dbReference type="EMBL" id="VUZ55752.1"/>
    </source>
</evidence>
<dbReference type="InterPro" id="IPR008952">
    <property type="entry name" value="Tetraspanin_EC2_sf"/>
</dbReference>
<sequence length="148" mass="16439">MLYKPNPEINYDIKYSGLSVNRLQLALSIENFVLLWVPVYLHGSLEKLIRSYKTDSNTDDVKLLNFIQTKFNCCGALGVVDFIDFEVPSSCGSTNLEQSRRPGCQAKILQSAEENLGTMTGIGIGFGIIMICGMVFSLMLCCALREIN</sequence>
<dbReference type="SUPFAM" id="SSF48652">
    <property type="entry name" value="Tetraspanin"/>
    <property type="match status" value="1"/>
</dbReference>
<evidence type="ECO:0000256" key="3">
    <source>
        <dbReference type="ARBA" id="ARBA00022989"/>
    </source>
</evidence>
<evidence type="ECO:0000256" key="4">
    <source>
        <dbReference type="ARBA" id="ARBA00023136"/>
    </source>
</evidence>
<evidence type="ECO:0008006" key="8">
    <source>
        <dbReference type="Google" id="ProtNLM"/>
    </source>
</evidence>